<dbReference type="eggNOG" id="KOG4280">
    <property type="taxonomic scope" value="Eukaryota"/>
</dbReference>
<keyword evidence="2" id="KW-0505">Motor protein</keyword>
<feature type="region of interest" description="Disordered" evidence="5">
    <location>
        <begin position="272"/>
        <end position="301"/>
    </location>
</feature>
<evidence type="ECO:0000256" key="1">
    <source>
        <dbReference type="ARBA" id="ARBA00023054"/>
    </source>
</evidence>
<accession>A0A0L0D9H8</accession>
<feature type="coiled-coil region" evidence="4">
    <location>
        <begin position="770"/>
        <end position="797"/>
    </location>
</feature>
<feature type="compositionally biased region" description="Low complexity" evidence="5">
    <location>
        <begin position="282"/>
        <end position="301"/>
    </location>
</feature>
<dbReference type="InterPro" id="IPR027417">
    <property type="entry name" value="P-loop_NTPase"/>
</dbReference>
<feature type="coiled-coil region" evidence="4">
    <location>
        <begin position="631"/>
        <end position="672"/>
    </location>
</feature>
<dbReference type="GeneID" id="25564268"/>
<feature type="region of interest" description="Disordered" evidence="5">
    <location>
        <begin position="984"/>
        <end position="1015"/>
    </location>
</feature>
<gene>
    <name evidence="7" type="ORF">AMSG_04738</name>
</gene>
<sequence>MFHAQQPNPNKPPDENSLRIGVAFAPVAEGERLRERGQPPFVTHTTAQRQAASAADSGSSRAAAAAAASAAAAAVPVNAVSVKDPLGEVPDTLFSFDVVGEAGTPLSELYTELVKPLSSAVVGGTSCVAFVFGQSGSGRATALVGGLDGSPRGLVQLAASDLLAEIAKFKAQRATLLARSGSASSLLLEDTEGVSATGRIRRAGSRSLLSSASLSDVRAMTLTLSAMEIHCEHVSDLLEPYMEPLGAGLDLSPPTEASECTAPARDFEMRKPLSDRSVAGGRTLASAKSSTSLSAARRSMSGTHAMRSIRKQLSVASMATNSELRTPRRISPVELADSTIAFPKLAKVKLSSMAEAEAAVHEALANRGLPLSRTSYDRRNAHAVIQLSLERELLRDSTGDSVTVSSSLFFVIMAGSELLTQDRANFAPEQASAYKVLDSTSSILSALSKRNLTYGAYDGALLTRMLRPYLGLQSHVAVVGTVLPSVSNFEESLVTLRLLGDMHKSMQHNTGLGATEALIRDKDATIRHLIKELAEVKEDLAVAKETNLNQRMQISHLSRPGSRGGRGGLGDGLGGRGGGDSLPRSDSDASGSWLEPTRSNRSRSGRSGGGGGGSASVGISLSGPEPSLQSYETLKDLIAQLQAEKKLLYETLQKHKAQFESVQLEMRRKEAEISVEVAGYKRSLRSVQAELDESVRRHEAETAALHESHARDVRKLLENHAKSLERMRAAQEAKLSSIPPASMADASKIDYVEALVKARSEYKAAVGEMEDAASRQARALEDKIASLQSELTSVTNSLAASQASVASAKDAYKRDMGLFLDYATTFQHVVERALARSYPVDAPQLESFFLPKALTSTDELVQRLPNLVTALKGVVTKLHPLDVVAETKMASPRQTSSAPDALDLHANLLAMGDRALRAEVRKLRSYIADKRAGDETKFAARVREAVFKELASDKTVQYIASLEDSLARLRKDLARERSRRREVEVSSRYRPSEGPNRRSLRSARSSRSPSQAQSRLVDSVVAALVAEEDVSGPARRHS</sequence>
<dbReference type="GO" id="GO:0008017">
    <property type="term" value="F:microtubule binding"/>
    <property type="evidence" value="ECO:0007669"/>
    <property type="project" value="InterPro"/>
</dbReference>
<dbReference type="STRING" id="461836.A0A0L0D9H8"/>
<dbReference type="GO" id="GO:0003777">
    <property type="term" value="F:microtubule motor activity"/>
    <property type="evidence" value="ECO:0007669"/>
    <property type="project" value="InterPro"/>
</dbReference>
<name>A0A0L0D9H8_THETB</name>
<comment type="caution">
    <text evidence="3">Lacks conserved residue(s) required for the propagation of feature annotation.</text>
</comment>
<dbReference type="InterPro" id="IPR001752">
    <property type="entry name" value="Kinesin_motor_dom"/>
</dbReference>
<dbReference type="InterPro" id="IPR027640">
    <property type="entry name" value="Kinesin-like_fam"/>
</dbReference>
<feature type="non-terminal residue" evidence="7">
    <location>
        <position position="1"/>
    </location>
</feature>
<dbReference type="Proteomes" id="UP000054408">
    <property type="component" value="Unassembled WGS sequence"/>
</dbReference>
<dbReference type="EMBL" id="GL349452">
    <property type="protein sequence ID" value="KNC48994.1"/>
    <property type="molecule type" value="Genomic_DNA"/>
</dbReference>
<feature type="region of interest" description="Disordered" evidence="5">
    <location>
        <begin position="1"/>
        <end position="20"/>
    </location>
</feature>
<dbReference type="OMA" id="SAMEIHC"/>
<dbReference type="Gene3D" id="3.40.850.10">
    <property type="entry name" value="Kinesin motor domain"/>
    <property type="match status" value="1"/>
</dbReference>
<evidence type="ECO:0000256" key="3">
    <source>
        <dbReference type="PROSITE-ProRule" id="PRU00283"/>
    </source>
</evidence>
<organism evidence="7 8">
    <name type="scientific">Thecamonas trahens ATCC 50062</name>
    <dbReference type="NCBI Taxonomy" id="461836"/>
    <lineage>
        <taxon>Eukaryota</taxon>
        <taxon>Apusozoa</taxon>
        <taxon>Apusomonadida</taxon>
        <taxon>Apusomonadidae</taxon>
        <taxon>Thecamonas</taxon>
    </lineage>
</organism>
<dbReference type="AlphaFoldDB" id="A0A0L0D9H8"/>
<reference evidence="7 8" key="1">
    <citation type="submission" date="2010-05" db="EMBL/GenBank/DDBJ databases">
        <title>The Genome Sequence of Thecamonas trahens ATCC 50062.</title>
        <authorList>
            <consortium name="The Broad Institute Genome Sequencing Platform"/>
            <person name="Russ C."/>
            <person name="Cuomo C."/>
            <person name="Shea T."/>
            <person name="Young S.K."/>
            <person name="Zeng Q."/>
            <person name="Koehrsen M."/>
            <person name="Haas B."/>
            <person name="Borodovsky M."/>
            <person name="Guigo R."/>
            <person name="Alvarado L."/>
            <person name="Berlin A."/>
            <person name="Bochicchio J."/>
            <person name="Borenstein D."/>
            <person name="Chapman S."/>
            <person name="Chen Z."/>
            <person name="Freedman E."/>
            <person name="Gellesch M."/>
            <person name="Goldberg J."/>
            <person name="Griggs A."/>
            <person name="Gujja S."/>
            <person name="Heilman E."/>
            <person name="Heiman D."/>
            <person name="Hepburn T."/>
            <person name="Howarth C."/>
            <person name="Jen D."/>
            <person name="Larson L."/>
            <person name="Mehta T."/>
            <person name="Park D."/>
            <person name="Pearson M."/>
            <person name="Roberts A."/>
            <person name="Saif S."/>
            <person name="Shenoy N."/>
            <person name="Sisk P."/>
            <person name="Stolte C."/>
            <person name="Sykes S."/>
            <person name="Thomson T."/>
            <person name="Walk T."/>
            <person name="White J."/>
            <person name="Yandava C."/>
            <person name="Burger G."/>
            <person name="Gray M.W."/>
            <person name="Holland P.W.H."/>
            <person name="King N."/>
            <person name="Lang F.B.F."/>
            <person name="Roger A.J."/>
            <person name="Ruiz-Trillo I."/>
            <person name="Lander E."/>
            <person name="Nusbaum C."/>
        </authorList>
    </citation>
    <scope>NUCLEOTIDE SEQUENCE [LARGE SCALE GENOMIC DNA]</scope>
    <source>
        <strain evidence="7 8">ATCC 50062</strain>
    </source>
</reference>
<keyword evidence="8" id="KW-1185">Reference proteome</keyword>
<evidence type="ECO:0000313" key="8">
    <source>
        <dbReference type="Proteomes" id="UP000054408"/>
    </source>
</evidence>
<evidence type="ECO:0000259" key="6">
    <source>
        <dbReference type="PROSITE" id="PS50067"/>
    </source>
</evidence>
<dbReference type="GO" id="GO:0005524">
    <property type="term" value="F:ATP binding"/>
    <property type="evidence" value="ECO:0007669"/>
    <property type="project" value="InterPro"/>
</dbReference>
<dbReference type="SUPFAM" id="SSF52540">
    <property type="entry name" value="P-loop containing nucleoside triphosphate hydrolases"/>
    <property type="match status" value="1"/>
</dbReference>
<feature type="compositionally biased region" description="Gly residues" evidence="5">
    <location>
        <begin position="562"/>
        <end position="580"/>
    </location>
</feature>
<dbReference type="GO" id="GO:0007018">
    <property type="term" value="P:microtubule-based movement"/>
    <property type="evidence" value="ECO:0007669"/>
    <property type="project" value="InterPro"/>
</dbReference>
<keyword evidence="1 4" id="KW-0175">Coiled coil</keyword>
<dbReference type="PRINTS" id="PR00380">
    <property type="entry name" value="KINESINHEAVY"/>
</dbReference>
<evidence type="ECO:0000256" key="4">
    <source>
        <dbReference type="SAM" id="Coils"/>
    </source>
</evidence>
<feature type="domain" description="Kinesin motor" evidence="6">
    <location>
        <begin position="59"/>
        <end position="505"/>
    </location>
</feature>
<comment type="similarity">
    <text evidence="3">Belongs to the TRAFAC class myosin-kinesin ATPase superfamily. Kinesin family.</text>
</comment>
<dbReference type="PANTHER" id="PTHR47968:SF75">
    <property type="entry name" value="CENTROMERE-ASSOCIATED PROTEIN E"/>
    <property type="match status" value="1"/>
</dbReference>
<evidence type="ECO:0000313" key="7">
    <source>
        <dbReference type="EMBL" id="KNC48994.1"/>
    </source>
</evidence>
<dbReference type="Pfam" id="PF00225">
    <property type="entry name" value="Kinesin"/>
    <property type="match status" value="2"/>
</dbReference>
<protein>
    <recommendedName>
        <fullName evidence="6">Kinesin motor domain-containing protein</fullName>
    </recommendedName>
</protein>
<dbReference type="SMART" id="SM00129">
    <property type="entry name" value="KISc"/>
    <property type="match status" value="1"/>
</dbReference>
<dbReference type="InterPro" id="IPR036961">
    <property type="entry name" value="Kinesin_motor_dom_sf"/>
</dbReference>
<feature type="region of interest" description="Disordered" evidence="5">
    <location>
        <begin position="551"/>
        <end position="624"/>
    </location>
</feature>
<proteinExistence type="inferred from homology"/>
<dbReference type="RefSeq" id="XP_013758407.1">
    <property type="nucleotide sequence ID" value="XM_013902953.1"/>
</dbReference>
<dbReference type="PROSITE" id="PS50067">
    <property type="entry name" value="KINESIN_MOTOR_2"/>
    <property type="match status" value="1"/>
</dbReference>
<evidence type="ECO:0000256" key="2">
    <source>
        <dbReference type="ARBA" id="ARBA00023175"/>
    </source>
</evidence>
<feature type="compositionally biased region" description="Gly residues" evidence="5">
    <location>
        <begin position="606"/>
        <end position="615"/>
    </location>
</feature>
<feature type="compositionally biased region" description="Low complexity" evidence="5">
    <location>
        <begin position="1002"/>
        <end position="1015"/>
    </location>
</feature>
<dbReference type="PANTHER" id="PTHR47968">
    <property type="entry name" value="CENTROMERE PROTEIN E"/>
    <property type="match status" value="1"/>
</dbReference>
<feature type="coiled-coil region" evidence="4">
    <location>
        <begin position="519"/>
        <end position="546"/>
    </location>
</feature>
<evidence type="ECO:0000256" key="5">
    <source>
        <dbReference type="SAM" id="MobiDB-lite"/>
    </source>
</evidence>